<dbReference type="Pfam" id="PF22673">
    <property type="entry name" value="MCP-like_PDC_1"/>
    <property type="match status" value="1"/>
</dbReference>
<feature type="transmembrane region" description="Helical" evidence="2">
    <location>
        <begin position="309"/>
        <end position="328"/>
    </location>
</feature>
<feature type="domain" description="PPM-type phosphatase" evidence="4">
    <location>
        <begin position="421"/>
        <end position="635"/>
    </location>
</feature>
<comment type="caution">
    <text evidence="5">The sequence shown here is derived from an EMBL/GenBank/DDBJ whole genome shotgun (WGS) entry which is preliminary data.</text>
</comment>
<dbReference type="CDD" id="cd12913">
    <property type="entry name" value="PDC1_MCP_like"/>
    <property type="match status" value="1"/>
</dbReference>
<organism evidence="5 6">
    <name type="scientific">Bacteroides difficilis</name>
    <dbReference type="NCBI Taxonomy" id="2763021"/>
    <lineage>
        <taxon>Bacteria</taxon>
        <taxon>Pseudomonadati</taxon>
        <taxon>Bacteroidota</taxon>
        <taxon>Bacteroidia</taxon>
        <taxon>Bacteroidales</taxon>
        <taxon>Bacteroidaceae</taxon>
        <taxon>Bacteroides</taxon>
    </lineage>
</organism>
<dbReference type="SMART" id="SM00304">
    <property type="entry name" value="HAMP"/>
    <property type="match status" value="1"/>
</dbReference>
<dbReference type="Pfam" id="PF07228">
    <property type="entry name" value="SpoIIE"/>
    <property type="match status" value="1"/>
</dbReference>
<dbReference type="InterPro" id="IPR036457">
    <property type="entry name" value="PPM-type-like_dom_sf"/>
</dbReference>
<keyword evidence="1" id="KW-0378">Hydrolase</keyword>
<evidence type="ECO:0000313" key="6">
    <source>
        <dbReference type="Proteomes" id="UP000600600"/>
    </source>
</evidence>
<keyword evidence="6" id="KW-1185">Reference proteome</keyword>
<dbReference type="Proteomes" id="UP000600600">
    <property type="component" value="Unassembled WGS sequence"/>
</dbReference>
<dbReference type="InterPro" id="IPR001932">
    <property type="entry name" value="PPM-type_phosphatase-like_dom"/>
</dbReference>
<dbReference type="PROSITE" id="PS51746">
    <property type="entry name" value="PPM_2"/>
    <property type="match status" value="1"/>
</dbReference>
<dbReference type="CDD" id="cd12912">
    <property type="entry name" value="PDC2_MCP_like"/>
    <property type="match status" value="1"/>
</dbReference>
<evidence type="ECO:0000256" key="1">
    <source>
        <dbReference type="ARBA" id="ARBA00022801"/>
    </source>
</evidence>
<accession>A0ABR7C9J8</accession>
<dbReference type="CDD" id="cd06225">
    <property type="entry name" value="HAMP"/>
    <property type="match status" value="1"/>
</dbReference>
<dbReference type="RefSeq" id="WP_186966947.1">
    <property type="nucleotide sequence ID" value="NZ_JACOOE010000003.1"/>
</dbReference>
<gene>
    <name evidence="5" type="ORF">H8S67_07350</name>
</gene>
<feature type="transmembrane region" description="Helical" evidence="2">
    <location>
        <begin position="13"/>
        <end position="33"/>
    </location>
</feature>
<dbReference type="PROSITE" id="PS50885">
    <property type="entry name" value="HAMP"/>
    <property type="match status" value="1"/>
</dbReference>
<dbReference type="PANTHER" id="PTHR43156:SF2">
    <property type="entry name" value="STAGE II SPORULATION PROTEIN E"/>
    <property type="match status" value="1"/>
</dbReference>
<sequence>MTHTYSRSFATRLSIYILSFTLIVFATIMGLFYKYSHEKVTNYAIERTHGLLSNIATEITNQLGSVETTINQSVWVLEENIHQPDSLHHIITSIIKNNPLIVGSGIAFVPDYYKEKGKYFMPYVSFSSNKIAYQILGSQNYDYPCMDWYLIPKMLKQDYWSEPYYDDGGGNIIMSTYSKPLYNNQGELYAIFIASISLSQFTDNISLMKPYPTSYTYLLSRNGSFLTHEDRSKILNETVFAESFATDNQAQEQIGRDMLAGKTGTMRFNNLGTDSYAFYTAIPETGWSVCTVCPSRIILQELDSTSRKIIYTFLIGILILLIIVYSIIRRLVRPLEQFSQSAREIATGRFDVTLPQVHSKDEIKDLHDSLAYMQKSLSAYVSELKETTAHKERIESELSIAREIQMGMIPKIFPPYPDRNDVDLHAILHPAKEVGGDLYDFYMDGNRLYFLIGDVSGKGVPASLFMAITRSLFRTLSHQVDSPAKIVTEMNNSISNSNESNMFVTLIVGILDLSTGKMKICNAGHNPPILIHPDKHVSFLEFPTQIFVGVIDSSTYTDTEITLEKGSKLFLYTDGVTEAENAEKELYGDEKLQKILSDNASSDVRTIVDVIVTSIADHVQEAEASDDLTILLIQYEPEYKIIN</sequence>
<feature type="domain" description="HAMP" evidence="3">
    <location>
        <begin position="329"/>
        <end position="382"/>
    </location>
</feature>
<dbReference type="Gene3D" id="3.60.40.10">
    <property type="entry name" value="PPM-type phosphatase domain"/>
    <property type="match status" value="1"/>
</dbReference>
<evidence type="ECO:0000313" key="5">
    <source>
        <dbReference type="EMBL" id="MBC5604482.1"/>
    </source>
</evidence>
<evidence type="ECO:0000259" key="3">
    <source>
        <dbReference type="PROSITE" id="PS50885"/>
    </source>
</evidence>
<dbReference type="PANTHER" id="PTHR43156">
    <property type="entry name" value="STAGE II SPORULATION PROTEIN E-RELATED"/>
    <property type="match status" value="1"/>
</dbReference>
<keyword evidence="2" id="KW-1133">Transmembrane helix</keyword>
<dbReference type="SMART" id="SM00331">
    <property type="entry name" value="PP2C_SIG"/>
    <property type="match status" value="1"/>
</dbReference>
<keyword evidence="2" id="KW-0472">Membrane</keyword>
<dbReference type="SUPFAM" id="SSF81606">
    <property type="entry name" value="PP2C-like"/>
    <property type="match status" value="1"/>
</dbReference>
<evidence type="ECO:0000256" key="2">
    <source>
        <dbReference type="SAM" id="Phobius"/>
    </source>
</evidence>
<evidence type="ECO:0000259" key="4">
    <source>
        <dbReference type="PROSITE" id="PS51746"/>
    </source>
</evidence>
<dbReference type="Gene3D" id="6.10.340.10">
    <property type="match status" value="1"/>
</dbReference>
<dbReference type="InterPro" id="IPR052016">
    <property type="entry name" value="Bact_Sigma-Reg"/>
</dbReference>
<dbReference type="Pfam" id="PF00672">
    <property type="entry name" value="HAMP"/>
    <property type="match status" value="1"/>
</dbReference>
<dbReference type="Gene3D" id="3.30.450.20">
    <property type="entry name" value="PAS domain"/>
    <property type="match status" value="2"/>
</dbReference>
<reference evidence="5 6" key="1">
    <citation type="submission" date="2020-08" db="EMBL/GenBank/DDBJ databases">
        <title>Genome public.</title>
        <authorList>
            <person name="Liu C."/>
            <person name="Sun Q."/>
        </authorList>
    </citation>
    <scope>NUCLEOTIDE SEQUENCE [LARGE SCALE GENOMIC DNA]</scope>
    <source>
        <strain evidence="5 6">M27</strain>
    </source>
</reference>
<dbReference type="InterPro" id="IPR003660">
    <property type="entry name" value="HAMP_dom"/>
</dbReference>
<name>A0ABR7C9J8_9BACE</name>
<dbReference type="EMBL" id="JACOOE010000003">
    <property type="protein sequence ID" value="MBC5604482.1"/>
    <property type="molecule type" value="Genomic_DNA"/>
</dbReference>
<keyword evidence="2" id="KW-0812">Transmembrane</keyword>
<protein>
    <submittedName>
        <fullName evidence="5">SpoIIE family protein phosphatase</fullName>
    </submittedName>
</protein>
<dbReference type="SUPFAM" id="SSF158472">
    <property type="entry name" value="HAMP domain-like"/>
    <property type="match status" value="1"/>
</dbReference>
<proteinExistence type="predicted"/>